<protein>
    <submittedName>
        <fullName evidence="2">Alpha/beta hydrolase</fullName>
    </submittedName>
</protein>
<evidence type="ECO:0000313" key="2">
    <source>
        <dbReference type="EMBL" id="CAJ1586099.1"/>
    </source>
</evidence>
<keyword evidence="3" id="KW-1185">Reference proteome</keyword>
<dbReference type="SUPFAM" id="SSF53474">
    <property type="entry name" value="alpha/beta-Hydrolases"/>
    <property type="match status" value="1"/>
</dbReference>
<organism evidence="2 3">
    <name type="scientific">[Mycobacterium] wendilense</name>
    <dbReference type="NCBI Taxonomy" id="3064284"/>
    <lineage>
        <taxon>Bacteria</taxon>
        <taxon>Bacillati</taxon>
        <taxon>Actinomycetota</taxon>
        <taxon>Actinomycetes</taxon>
        <taxon>Mycobacteriales</taxon>
        <taxon>Mycobacteriaceae</taxon>
        <taxon>Mycolicibacter</taxon>
    </lineage>
</organism>
<name>A0ABN9P5Q4_9MYCO</name>
<proteinExistence type="predicted"/>
<dbReference type="PRINTS" id="PR00412">
    <property type="entry name" value="EPOXHYDRLASE"/>
</dbReference>
<dbReference type="PANTHER" id="PTHR43194">
    <property type="entry name" value="HYDROLASE ALPHA/BETA FOLD FAMILY"/>
    <property type="match status" value="1"/>
</dbReference>
<dbReference type="GO" id="GO:0016787">
    <property type="term" value="F:hydrolase activity"/>
    <property type="evidence" value="ECO:0007669"/>
    <property type="project" value="UniProtKB-KW"/>
</dbReference>
<evidence type="ECO:0000259" key="1">
    <source>
        <dbReference type="Pfam" id="PF00561"/>
    </source>
</evidence>
<dbReference type="Pfam" id="PF00561">
    <property type="entry name" value="Abhydrolase_1"/>
    <property type="match status" value="1"/>
</dbReference>
<accession>A0ABN9P5Q4</accession>
<dbReference type="InterPro" id="IPR050228">
    <property type="entry name" value="Carboxylesterase_BioH"/>
</dbReference>
<keyword evidence="2" id="KW-0378">Hydrolase</keyword>
<dbReference type="Proteomes" id="UP001190466">
    <property type="component" value="Chromosome"/>
</dbReference>
<dbReference type="InterPro" id="IPR000073">
    <property type="entry name" value="AB_hydrolase_1"/>
</dbReference>
<sequence length="294" mass="31885">MGTAFDEHTDLTVCGGPVRLYRAGDTGPALLLLHGAMLDTGPGVWHDIVDRLSPDHRVHVIDLPRHGGSRPWRGVLDAAFFDRFLLELLDALELPRAALIGLSMGGGVAVGFALAHPERVSALVPVGPGGIGAKRPYQFLTWATLRTPGVLRLTSWMLARFPGYVRSSMAANLTAGPDTVGFERIVAGAVAEARAKHRHGEKALDDWQICAYGPRAMRLDYTPRLHRLRVPTLWVRGADDPLVGEAELRAAHGATPGSRFMTIPDAGHIVTYDQPEEFTALVREFLAEVLDESG</sequence>
<dbReference type="Gene3D" id="3.40.50.1820">
    <property type="entry name" value="alpha/beta hydrolase"/>
    <property type="match status" value="1"/>
</dbReference>
<dbReference type="PANTHER" id="PTHR43194:SF5">
    <property type="entry name" value="PIMELOYL-[ACYL-CARRIER PROTEIN] METHYL ESTER ESTERASE"/>
    <property type="match status" value="1"/>
</dbReference>
<dbReference type="PRINTS" id="PR00111">
    <property type="entry name" value="ABHYDROLASE"/>
</dbReference>
<dbReference type="InterPro" id="IPR000639">
    <property type="entry name" value="Epox_hydrolase-like"/>
</dbReference>
<gene>
    <name evidence="2" type="ORF">MU0050_004084</name>
</gene>
<reference evidence="2 3" key="1">
    <citation type="submission" date="2023-08" db="EMBL/GenBank/DDBJ databases">
        <authorList>
            <person name="Folkvardsen B D."/>
            <person name="Norman A."/>
        </authorList>
    </citation>
    <scope>NUCLEOTIDE SEQUENCE [LARGE SCALE GENOMIC DNA]</scope>
    <source>
        <strain evidence="2 3">Mu0050</strain>
    </source>
</reference>
<evidence type="ECO:0000313" key="3">
    <source>
        <dbReference type="Proteomes" id="UP001190466"/>
    </source>
</evidence>
<dbReference type="InterPro" id="IPR029058">
    <property type="entry name" value="AB_hydrolase_fold"/>
</dbReference>
<dbReference type="RefSeq" id="WP_316512137.1">
    <property type="nucleotide sequence ID" value="NZ_OY726395.1"/>
</dbReference>
<feature type="domain" description="AB hydrolase-1" evidence="1">
    <location>
        <begin position="28"/>
        <end position="273"/>
    </location>
</feature>
<dbReference type="EMBL" id="OY726395">
    <property type="protein sequence ID" value="CAJ1586099.1"/>
    <property type="molecule type" value="Genomic_DNA"/>
</dbReference>